<feature type="domain" description="PGF-CTERM archaeal protein-sorting signal" evidence="19">
    <location>
        <begin position="780"/>
        <end position="801"/>
    </location>
</feature>
<dbReference type="NCBIfam" id="TIGR04216">
    <property type="entry name" value="halo_surf_glyco"/>
    <property type="match status" value="1"/>
</dbReference>
<evidence type="ECO:0000256" key="6">
    <source>
        <dbReference type="ARBA" id="ARBA00022475"/>
    </source>
</evidence>
<evidence type="ECO:0000256" key="15">
    <source>
        <dbReference type="ARBA" id="ARBA00023316"/>
    </source>
</evidence>
<evidence type="ECO:0000256" key="10">
    <source>
        <dbReference type="ARBA" id="ARBA00022692"/>
    </source>
</evidence>
<gene>
    <name evidence="20" type="primary">csg</name>
    <name evidence="20" type="ORF">ABSL23_06045</name>
</gene>
<feature type="region of interest" description="Disordered" evidence="17">
    <location>
        <begin position="39"/>
        <end position="60"/>
    </location>
</feature>
<keyword evidence="12 18" id="KW-1133">Transmembrane helix</keyword>
<evidence type="ECO:0000256" key="8">
    <source>
        <dbReference type="ARBA" id="ARBA00022525"/>
    </source>
</evidence>
<dbReference type="GeneID" id="91108692"/>
<dbReference type="EMBL" id="CP159204">
    <property type="protein sequence ID" value="XCF17565.1"/>
    <property type="molecule type" value="Genomic_DNA"/>
</dbReference>
<keyword evidence="14" id="KW-0325">Glycoprotein</keyword>
<dbReference type="InterPro" id="IPR026458">
    <property type="entry name" value="Csg_halobact"/>
</dbReference>
<feature type="region of interest" description="Disordered" evidence="17">
    <location>
        <begin position="729"/>
        <end position="781"/>
    </location>
</feature>
<evidence type="ECO:0000256" key="3">
    <source>
        <dbReference type="ARBA" id="ARBA00004237"/>
    </source>
</evidence>
<proteinExistence type="inferred from homology"/>
<comment type="subcellular location">
    <subcellularLocation>
        <location evidence="2">Cell membrane</location>
    </subcellularLocation>
    <subcellularLocation>
        <location evidence="3">Secreted</location>
        <location evidence="3">Cell wall</location>
        <location evidence="3">S-layer</location>
    </subcellularLocation>
</comment>
<protein>
    <recommendedName>
        <fullName evidence="5">Cell surface glycoprotein</fullName>
    </recommendedName>
    <alternativeName>
        <fullName evidence="16">S-layer glycoprotein</fullName>
    </alternativeName>
</protein>
<dbReference type="InterPro" id="IPR026452">
    <property type="entry name" value="Surf_glycop_sig_pep"/>
</dbReference>
<evidence type="ECO:0000256" key="12">
    <source>
        <dbReference type="ARBA" id="ARBA00022989"/>
    </source>
</evidence>
<dbReference type="NCBIfam" id="TIGR04126">
    <property type="entry name" value="PGF_CTERM"/>
    <property type="match status" value="1"/>
</dbReference>
<keyword evidence="8" id="KW-0964">Secreted</keyword>
<sequence>MTDTTNKLRAVFLTALMIGSVFAAGIAFTGAAAADEVANERGPGSSWDTAEGEGSVGSGATVYQGEDDIDFVDSDGDDVTPAELQRTGGASEGEVLQMPIPEDAATGTYAVGGNATDAFNVTVQTPRVSMLEVRNGGGNDVSGGLLTTGESDATVKADYNYNNSEDLELTVEDEGGLDVTDEILDDEQNATVNGDSVTFDINPDQVDAGEYTFTVEGIDDLDYGEATETVSVTISSSQTASLSLASEEVVQGENVQYTVENSPEGNVHAVTIEDGDFRDNIDDANVEKIFRNVGDTLNTGTVDGDAYAVVEIDDGNGVGSIETQYLDDSSIDLNLYPANTSDTDYIRGNNTVNESALGELTTDDDQSFDVTEGEVSLDSPSGAYVVGSEVDINGTASEGTDDVALYARDNNDFELVEVDDSKSIEVDSDDTFEEEGVVLSGDNDGNNILSLPGTYRLGVIDVQDANTSGGSPNASLTTSEFNGGVSSTVSIRVTDTELNGSFATYNGQVASEDESVDVSGTAPGKNELTVAFVDSRGNVNAQDISVDNDGTFDAEDLTLDNMSEGGTVSAHIISSGRDDTFGEGDVADDADEFASEIIGYGSGASSGEQVREQILANSVDDTASDDLIVTEEFRYVSGLTTIESVSGVEAGGTLTVEGVTNRMPDDNTITVELLDSEGDSVMVTSTDNWDTNGQWSVDMDLADVEPGEYTVESDDGDSTDRQDIEIVEEVEETTQEPTTTEEPTTQEPTTTEESTTAAPTTTEESAGTTEDTSGESGSGIPGFGMGIALVAVLGAALLALRQN</sequence>
<evidence type="ECO:0000256" key="7">
    <source>
        <dbReference type="ARBA" id="ARBA00022512"/>
    </source>
</evidence>
<name>A0AAU8CHL7_9EURY</name>
<evidence type="ECO:0000256" key="9">
    <source>
        <dbReference type="ARBA" id="ARBA00022601"/>
    </source>
</evidence>
<dbReference type="InterPro" id="IPR026371">
    <property type="entry name" value="PGF_CTERM"/>
</dbReference>
<comment type="function">
    <text evidence="1">S-layer protein. The S-layer is a paracrystalline mono-layered assembly of proteins which coat the surface of the cell.</text>
</comment>
<evidence type="ECO:0000256" key="4">
    <source>
        <dbReference type="ARBA" id="ARBA00009327"/>
    </source>
</evidence>
<keyword evidence="15" id="KW-0961">Cell wall biogenesis/degradation</keyword>
<evidence type="ECO:0000256" key="14">
    <source>
        <dbReference type="ARBA" id="ARBA00023180"/>
    </source>
</evidence>
<dbReference type="GO" id="GO:0030115">
    <property type="term" value="C:S-layer"/>
    <property type="evidence" value="ECO:0007669"/>
    <property type="project" value="UniProtKB-SubCell"/>
</dbReference>
<evidence type="ECO:0000313" key="20">
    <source>
        <dbReference type="EMBL" id="XCF17565.1"/>
    </source>
</evidence>
<keyword evidence="6" id="KW-1003">Cell membrane</keyword>
<dbReference type="GO" id="GO:0071555">
    <property type="term" value="P:cell wall organization"/>
    <property type="evidence" value="ECO:0007669"/>
    <property type="project" value="UniProtKB-KW"/>
</dbReference>
<accession>A0AAU8CHL7</accession>
<keyword evidence="13 18" id="KW-0472">Membrane</keyword>
<comment type="similarity">
    <text evidence="4">Belongs to the halobacterial S-layer protein family.</text>
</comment>
<keyword evidence="9" id="KW-0701">S-layer</keyword>
<reference evidence="20" key="1">
    <citation type="submission" date="2024-06" db="EMBL/GenBank/DDBJ databases">
        <title>Genome Sequence of an extremely halophilic archaeon isolated from Permian era halite, Salado Formation, Carlsbad, New Mexico: Halobacterium sp. strain NMX12-1.</title>
        <authorList>
            <person name="Sotoa L."/>
            <person name="DasSarma P."/>
            <person name="Anton B.P."/>
            <person name="Vincze T."/>
            <person name="Verma I."/>
            <person name="Eralp B."/>
            <person name="Powers D.W."/>
            <person name="Dozier B.L."/>
            <person name="Roberts R.J."/>
            <person name="DasSarma S."/>
        </authorList>
    </citation>
    <scope>NUCLEOTIDE SEQUENCE</scope>
    <source>
        <strain evidence="20">NMX12-1</strain>
    </source>
</reference>
<feature type="transmembrane region" description="Helical" evidence="18">
    <location>
        <begin position="780"/>
        <end position="800"/>
    </location>
</feature>
<evidence type="ECO:0000256" key="13">
    <source>
        <dbReference type="ARBA" id="ARBA00023136"/>
    </source>
</evidence>
<evidence type="ECO:0000256" key="16">
    <source>
        <dbReference type="ARBA" id="ARBA00032079"/>
    </source>
</evidence>
<dbReference type="Pfam" id="PF18204">
    <property type="entry name" value="PGF-CTERM"/>
    <property type="match status" value="1"/>
</dbReference>
<dbReference type="GO" id="GO:0005886">
    <property type="term" value="C:plasma membrane"/>
    <property type="evidence" value="ECO:0007669"/>
    <property type="project" value="UniProtKB-SubCell"/>
</dbReference>
<dbReference type="AlphaFoldDB" id="A0AAU8CHL7"/>
<evidence type="ECO:0000256" key="17">
    <source>
        <dbReference type="SAM" id="MobiDB-lite"/>
    </source>
</evidence>
<keyword evidence="11" id="KW-0732">Signal</keyword>
<dbReference type="KEGG" id="hanx:ABSL23_06045"/>
<dbReference type="RefSeq" id="WP_353635069.1">
    <property type="nucleotide sequence ID" value="NZ_CP159204.1"/>
</dbReference>
<keyword evidence="10 18" id="KW-0812">Transmembrane</keyword>
<evidence type="ECO:0000256" key="1">
    <source>
        <dbReference type="ARBA" id="ARBA00003466"/>
    </source>
</evidence>
<evidence type="ECO:0000256" key="5">
    <source>
        <dbReference type="ARBA" id="ARBA00017560"/>
    </source>
</evidence>
<keyword evidence="7" id="KW-0134">Cell wall</keyword>
<organism evidence="20">
    <name type="scientific">Halobacterium sp. NMX12-1</name>
    <dbReference type="NCBI Taxonomy" id="3166650"/>
    <lineage>
        <taxon>Archaea</taxon>
        <taxon>Methanobacteriati</taxon>
        <taxon>Methanobacteriota</taxon>
        <taxon>Stenosarchaea group</taxon>
        <taxon>Halobacteria</taxon>
        <taxon>Halobacteriales</taxon>
        <taxon>Halobacteriaceae</taxon>
        <taxon>Halobacterium</taxon>
    </lineage>
</organism>
<evidence type="ECO:0000259" key="19">
    <source>
        <dbReference type="Pfam" id="PF18204"/>
    </source>
</evidence>
<evidence type="ECO:0000256" key="18">
    <source>
        <dbReference type="SAM" id="Phobius"/>
    </source>
</evidence>
<evidence type="ECO:0000256" key="11">
    <source>
        <dbReference type="ARBA" id="ARBA00022729"/>
    </source>
</evidence>
<dbReference type="NCBIfam" id="TIGR04207">
    <property type="entry name" value="halo_sig_pep"/>
    <property type="match status" value="1"/>
</dbReference>
<feature type="compositionally biased region" description="Low complexity" evidence="17">
    <location>
        <begin position="735"/>
        <end position="775"/>
    </location>
</feature>
<evidence type="ECO:0000256" key="2">
    <source>
        <dbReference type="ARBA" id="ARBA00004236"/>
    </source>
</evidence>